<keyword evidence="1" id="KW-1133">Transmembrane helix</keyword>
<dbReference type="Pfam" id="PF05656">
    <property type="entry name" value="DUF805"/>
    <property type="match status" value="1"/>
</dbReference>
<evidence type="ECO:0000313" key="2">
    <source>
        <dbReference type="EMBL" id="CAK9891904.1"/>
    </source>
</evidence>
<reference evidence="2 4" key="2">
    <citation type="submission" date="2024-03" db="EMBL/GenBank/DDBJ databases">
        <authorList>
            <person name="Alaster D. Moffat"/>
            <person name="Govind Chandra"/>
            <person name="Andrew W. Truman"/>
        </authorList>
    </citation>
    <scope>NUCLEOTIDE SEQUENCE [LARGE SCALE GENOMIC DNA]</scope>
    <source>
        <strain evidence="2">PS652</strain>
    </source>
</reference>
<dbReference type="Proteomes" id="UP000326595">
    <property type="component" value="Chromosome"/>
</dbReference>
<proteinExistence type="predicted"/>
<feature type="transmembrane region" description="Helical" evidence="1">
    <location>
        <begin position="62"/>
        <end position="79"/>
    </location>
</feature>
<dbReference type="AlphaFoldDB" id="A0A5E6S8H3"/>
<dbReference type="EMBL" id="CABVHG010000010">
    <property type="protein sequence ID" value="VVM77029.1"/>
    <property type="molecule type" value="Genomic_DNA"/>
</dbReference>
<organism evidence="3">
    <name type="scientific">Pseudomonas fluorescens</name>
    <dbReference type="NCBI Taxonomy" id="294"/>
    <lineage>
        <taxon>Bacteria</taxon>
        <taxon>Pseudomonadati</taxon>
        <taxon>Pseudomonadota</taxon>
        <taxon>Gammaproteobacteria</taxon>
        <taxon>Pseudomonadales</taxon>
        <taxon>Pseudomonadaceae</taxon>
        <taxon>Pseudomonas</taxon>
    </lineage>
</organism>
<gene>
    <name evidence="3" type="ORF">PS652_02084</name>
    <name evidence="2" type="ORF">PS652_04769</name>
</gene>
<name>A0A5E6S8H3_PSEFL</name>
<accession>A0A5E6S8H3</accession>
<dbReference type="PANTHER" id="PTHR34980">
    <property type="entry name" value="INNER MEMBRANE PROTEIN-RELATED-RELATED"/>
    <property type="match status" value="1"/>
</dbReference>
<keyword evidence="1" id="KW-0472">Membrane</keyword>
<protein>
    <recommendedName>
        <fullName evidence="5">DUF805 domain-containing protein</fullName>
    </recommendedName>
</protein>
<keyword evidence="1" id="KW-0812">Transmembrane</keyword>
<dbReference type="PANTHER" id="PTHR34980:SF2">
    <property type="entry name" value="INNER MEMBRANE PROTEIN YHAH-RELATED"/>
    <property type="match status" value="1"/>
</dbReference>
<evidence type="ECO:0000313" key="3">
    <source>
        <dbReference type="EMBL" id="VVM77029.1"/>
    </source>
</evidence>
<sequence length="147" mass="16424">MSMVFCRGCAKEIHNSAVTCPACGAAQPAATFTAVPAPGGIWYVELLKKYALFSGRSRRQEYWLFILVTFLVYMLVPYLDREALTGTLFSYLYSLAVLVPGIAVAVRRMHDTDRSGWWLLFPIVNLIFLCQDSQPGPNRFGPNPKNA</sequence>
<evidence type="ECO:0008006" key="5">
    <source>
        <dbReference type="Google" id="ProtNLM"/>
    </source>
</evidence>
<evidence type="ECO:0000256" key="1">
    <source>
        <dbReference type="SAM" id="Phobius"/>
    </source>
</evidence>
<dbReference type="InterPro" id="IPR008523">
    <property type="entry name" value="DUF805"/>
</dbReference>
<evidence type="ECO:0000313" key="4">
    <source>
        <dbReference type="Proteomes" id="UP000326595"/>
    </source>
</evidence>
<dbReference type="EMBL" id="OZ024668">
    <property type="protein sequence ID" value="CAK9891904.1"/>
    <property type="molecule type" value="Genomic_DNA"/>
</dbReference>
<dbReference type="GO" id="GO:0005886">
    <property type="term" value="C:plasma membrane"/>
    <property type="evidence" value="ECO:0007669"/>
    <property type="project" value="TreeGrafter"/>
</dbReference>
<reference evidence="3" key="1">
    <citation type="submission" date="2019-09" db="EMBL/GenBank/DDBJ databases">
        <authorList>
            <person name="Chandra G."/>
            <person name="Truman W A."/>
        </authorList>
    </citation>
    <scope>NUCLEOTIDE SEQUENCE [LARGE SCALE GENOMIC DNA]</scope>
    <source>
        <strain evidence="3">PS652</strain>
    </source>
</reference>
<feature type="transmembrane region" description="Helical" evidence="1">
    <location>
        <begin position="85"/>
        <end position="106"/>
    </location>
</feature>